<evidence type="ECO:0000256" key="1">
    <source>
        <dbReference type="RuleBase" id="RU000676"/>
    </source>
</evidence>
<dbReference type="EMBL" id="BLXT01000127">
    <property type="protein sequence ID" value="GFN74487.1"/>
    <property type="molecule type" value="Genomic_DNA"/>
</dbReference>
<dbReference type="AlphaFoldDB" id="A0AAV3XW38"/>
<dbReference type="PANTHER" id="PTHR11781">
    <property type="entry name" value="IODOTHYRONINE DEIODINASE"/>
    <property type="match status" value="1"/>
</dbReference>
<protein>
    <recommendedName>
        <fullName evidence="1">Iodothyronine deiodinase</fullName>
    </recommendedName>
</protein>
<keyword evidence="1" id="KW-0893">Thyroid hormones biosynthesis</keyword>
<dbReference type="Proteomes" id="UP000735302">
    <property type="component" value="Unassembled WGS sequence"/>
</dbReference>
<dbReference type="GO" id="GO:0004800">
    <property type="term" value="F:thyroxine 5'-deiodinase activity"/>
    <property type="evidence" value="ECO:0007669"/>
    <property type="project" value="InterPro"/>
</dbReference>
<reference evidence="2 3" key="1">
    <citation type="journal article" date="2021" name="Elife">
        <title>Chloroplast acquisition without the gene transfer in kleptoplastic sea slugs, Plakobranchus ocellatus.</title>
        <authorList>
            <person name="Maeda T."/>
            <person name="Takahashi S."/>
            <person name="Yoshida T."/>
            <person name="Shimamura S."/>
            <person name="Takaki Y."/>
            <person name="Nagai Y."/>
            <person name="Toyoda A."/>
            <person name="Suzuki Y."/>
            <person name="Arimoto A."/>
            <person name="Ishii H."/>
            <person name="Satoh N."/>
            <person name="Nishiyama T."/>
            <person name="Hasebe M."/>
            <person name="Maruyama T."/>
            <person name="Minagawa J."/>
            <person name="Obokata J."/>
            <person name="Shigenobu S."/>
        </authorList>
    </citation>
    <scope>NUCLEOTIDE SEQUENCE [LARGE SCALE GENOMIC DNA]</scope>
</reference>
<sequence>MKLPEIFIALKVRTVLSKVPEYSALVNKYCHAVTFLTIYIREAHPNDGEWPKDVYHQIPMHKQLSERIEAAKLLQENGLAGNLVVDTMEDLACIKYGALPERLCLLNPDGKVCFMSQMGPWGYSLSELENAVIKMCEKH</sequence>
<comment type="similarity">
    <text evidence="1">Belongs to the iodothyronine deiodinase family.</text>
</comment>
<gene>
    <name evidence="2" type="ORF">PoB_000099300</name>
</gene>
<keyword evidence="1" id="KW-0560">Oxidoreductase</keyword>
<comment type="function">
    <text evidence="1">Responsible for the deiodination of T4 (3,5,3',5'-tetraiodothyronine).</text>
</comment>
<accession>A0AAV3XW38</accession>
<name>A0AAV3XW38_9GAST</name>
<keyword evidence="1" id="KW-0712">Selenocysteine</keyword>
<dbReference type="InterPro" id="IPR000643">
    <property type="entry name" value="Iodothyronine_deiodinase"/>
</dbReference>
<evidence type="ECO:0000313" key="3">
    <source>
        <dbReference type="Proteomes" id="UP000735302"/>
    </source>
</evidence>
<proteinExistence type="inferred from homology"/>
<keyword evidence="3" id="KW-1185">Reference proteome</keyword>
<comment type="caution">
    <text evidence="2">The sequence shown here is derived from an EMBL/GenBank/DDBJ whole genome shotgun (WGS) entry which is preliminary data.</text>
</comment>
<dbReference type="PANTHER" id="PTHR11781:SF22">
    <property type="entry name" value="TYPE I IODOTHYRONINE DEIODINASE"/>
    <property type="match status" value="1"/>
</dbReference>
<organism evidence="2 3">
    <name type="scientific">Plakobranchus ocellatus</name>
    <dbReference type="NCBI Taxonomy" id="259542"/>
    <lineage>
        <taxon>Eukaryota</taxon>
        <taxon>Metazoa</taxon>
        <taxon>Spiralia</taxon>
        <taxon>Lophotrochozoa</taxon>
        <taxon>Mollusca</taxon>
        <taxon>Gastropoda</taxon>
        <taxon>Heterobranchia</taxon>
        <taxon>Euthyneura</taxon>
        <taxon>Panpulmonata</taxon>
        <taxon>Sacoglossa</taxon>
        <taxon>Placobranchoidea</taxon>
        <taxon>Plakobranchidae</taxon>
        <taxon>Plakobranchus</taxon>
    </lineage>
</organism>
<dbReference type="GO" id="GO:0042403">
    <property type="term" value="P:thyroid hormone metabolic process"/>
    <property type="evidence" value="ECO:0007669"/>
    <property type="project" value="TreeGrafter"/>
</dbReference>
<dbReference type="Pfam" id="PF00837">
    <property type="entry name" value="T4_deiodinase"/>
    <property type="match status" value="1"/>
</dbReference>
<dbReference type="Gene3D" id="3.40.30.10">
    <property type="entry name" value="Glutaredoxin"/>
    <property type="match status" value="1"/>
</dbReference>
<dbReference type="GO" id="GO:0042446">
    <property type="term" value="P:hormone biosynthetic process"/>
    <property type="evidence" value="ECO:0007669"/>
    <property type="project" value="UniProtKB-KW"/>
</dbReference>
<evidence type="ECO:0000313" key="2">
    <source>
        <dbReference type="EMBL" id="GFN74487.1"/>
    </source>
</evidence>